<keyword evidence="7" id="KW-1185">Reference proteome</keyword>
<dbReference type="AlphaFoldDB" id="A0A8J5QRS9"/>
<dbReference type="GO" id="GO:0008234">
    <property type="term" value="F:cysteine-type peptidase activity"/>
    <property type="evidence" value="ECO:0007669"/>
    <property type="project" value="UniProtKB-KW"/>
</dbReference>
<evidence type="ECO:0000259" key="5">
    <source>
        <dbReference type="PROSITE" id="PS50600"/>
    </source>
</evidence>
<evidence type="ECO:0000313" key="7">
    <source>
        <dbReference type="Proteomes" id="UP000694255"/>
    </source>
</evidence>
<dbReference type="Pfam" id="PF02902">
    <property type="entry name" value="Peptidase_C48"/>
    <property type="match status" value="1"/>
</dbReference>
<evidence type="ECO:0000256" key="1">
    <source>
        <dbReference type="ARBA" id="ARBA00022670"/>
    </source>
</evidence>
<dbReference type="Proteomes" id="UP000694255">
    <property type="component" value="Unassembled WGS sequence"/>
</dbReference>
<dbReference type="PANTHER" id="PTHR46468:SF1">
    <property type="entry name" value="SENTRIN-SPECIFIC PROTEASE 8"/>
    <property type="match status" value="1"/>
</dbReference>
<feature type="domain" description="Ubiquitin-like protease family profile" evidence="5">
    <location>
        <begin position="167"/>
        <end position="354"/>
    </location>
</feature>
<keyword evidence="3" id="KW-0788">Thiol protease</keyword>
<dbReference type="GO" id="GO:0019784">
    <property type="term" value="F:deNEDDylase activity"/>
    <property type="evidence" value="ECO:0007669"/>
    <property type="project" value="InterPro"/>
</dbReference>
<dbReference type="RefSeq" id="XP_049264349.1">
    <property type="nucleotide sequence ID" value="XM_049406114.1"/>
</dbReference>
<name>A0A8J5QRS9_9ASCO</name>
<evidence type="ECO:0000313" key="6">
    <source>
        <dbReference type="EMBL" id="KAG7664117.1"/>
    </source>
</evidence>
<accession>A0A8J5QRS9</accession>
<dbReference type="GeneID" id="73469172"/>
<reference evidence="6 7" key="1">
    <citation type="journal article" date="2021" name="DNA Res.">
        <title>Genome analysis of Candida subhashii reveals its hybrid nature and dual mitochondrial genome conformations.</title>
        <authorList>
            <person name="Mixao V."/>
            <person name="Hegedusova E."/>
            <person name="Saus E."/>
            <person name="Pryszcz L.P."/>
            <person name="Cillingova A."/>
            <person name="Nosek J."/>
            <person name="Gabaldon T."/>
        </authorList>
    </citation>
    <scope>NUCLEOTIDE SEQUENCE [LARGE SCALE GENOMIC DNA]</scope>
    <source>
        <strain evidence="6 7">CBS 10753</strain>
    </source>
</reference>
<dbReference type="PROSITE" id="PS50600">
    <property type="entry name" value="ULP_PROTEASE"/>
    <property type="match status" value="1"/>
</dbReference>
<keyword evidence="2" id="KW-0378">Hydrolase</keyword>
<gene>
    <name evidence="6" type="ORF">J8A68_002371</name>
</gene>
<dbReference type="PANTHER" id="PTHR46468">
    <property type="entry name" value="SENTRIN-SPECIFIC PROTEASE 8"/>
    <property type="match status" value="1"/>
</dbReference>
<comment type="caution">
    <text evidence="6">The sequence shown here is derived from an EMBL/GenBank/DDBJ whole genome shotgun (WGS) entry which is preliminary data.</text>
</comment>
<protein>
    <recommendedName>
        <fullName evidence="5">Ubiquitin-like protease family profile domain-containing protein</fullName>
    </recommendedName>
</protein>
<evidence type="ECO:0000256" key="3">
    <source>
        <dbReference type="ARBA" id="ARBA00022807"/>
    </source>
</evidence>
<proteinExistence type="predicted"/>
<sequence length="374" mass="43220">MRSERPIEQMPKIVYDEHKGFCIIGEEVADIECDIADDDEETQTRQITNGLDQLSWDSVIPHIEDEDQQDQEQDSITTKPNAKKLKKSEKKELRQLKKVNAARKRQLRRQQELSTTSSNRNSDFNPYLTKAKIKTLHSKLTNPPDSKPTTKKRRNEPDFKIFQYNSIALYASDLDHILPGEWLNDNNISLIYELISQLFLKPNGYGNKQFGYQIQLLYPSLVQLFLHFPLSDQIESVLPVDELRGSKFIFIPINLMDDIGSIDFELDNNGDHWALVLFSVIENRIYVYDSMKVEDDCEVLKNEQQQLGELCKRLQSCKSIVKNNKPIEIVNMKCDQQPNCDDCGVYVIMFTCYLVNQLLYKQGGAIDLDIGDTI</sequence>
<organism evidence="6 7">
    <name type="scientific">[Candida] subhashii</name>
    <dbReference type="NCBI Taxonomy" id="561895"/>
    <lineage>
        <taxon>Eukaryota</taxon>
        <taxon>Fungi</taxon>
        <taxon>Dikarya</taxon>
        <taxon>Ascomycota</taxon>
        <taxon>Saccharomycotina</taxon>
        <taxon>Pichiomycetes</taxon>
        <taxon>Debaryomycetaceae</taxon>
        <taxon>Spathaspora</taxon>
    </lineage>
</organism>
<dbReference type="EMBL" id="JAGSYN010000107">
    <property type="protein sequence ID" value="KAG7664117.1"/>
    <property type="molecule type" value="Genomic_DNA"/>
</dbReference>
<dbReference type="GO" id="GO:0000338">
    <property type="term" value="P:protein deneddylation"/>
    <property type="evidence" value="ECO:0007669"/>
    <property type="project" value="TreeGrafter"/>
</dbReference>
<feature type="compositionally biased region" description="Basic residues" evidence="4">
    <location>
        <begin position="96"/>
        <end position="108"/>
    </location>
</feature>
<dbReference type="GO" id="GO:0006508">
    <property type="term" value="P:proteolysis"/>
    <property type="evidence" value="ECO:0007669"/>
    <property type="project" value="UniProtKB-KW"/>
</dbReference>
<evidence type="ECO:0000256" key="4">
    <source>
        <dbReference type="SAM" id="MobiDB-lite"/>
    </source>
</evidence>
<dbReference type="OrthoDB" id="5065855at2759"/>
<evidence type="ECO:0000256" key="2">
    <source>
        <dbReference type="ARBA" id="ARBA00022801"/>
    </source>
</evidence>
<dbReference type="InterPro" id="IPR003653">
    <property type="entry name" value="Peptidase_C48_C"/>
</dbReference>
<dbReference type="InterPro" id="IPR044613">
    <property type="entry name" value="Nep1/2-like"/>
</dbReference>
<feature type="region of interest" description="Disordered" evidence="4">
    <location>
        <begin position="65"/>
        <end position="155"/>
    </location>
</feature>
<keyword evidence="1" id="KW-0645">Protease</keyword>
<feature type="compositionally biased region" description="Polar residues" evidence="4">
    <location>
        <begin position="112"/>
        <end position="124"/>
    </location>
</feature>